<organism evidence="3 4">
    <name type="scientific">Rothia aerolata</name>
    <dbReference type="NCBI Taxonomy" id="1812262"/>
    <lineage>
        <taxon>Bacteria</taxon>
        <taxon>Bacillati</taxon>
        <taxon>Actinomycetota</taxon>
        <taxon>Actinomycetes</taxon>
        <taxon>Micrococcales</taxon>
        <taxon>Micrococcaceae</taxon>
        <taxon>Rothia</taxon>
    </lineage>
</organism>
<accession>A0A917MVS9</accession>
<protein>
    <submittedName>
        <fullName evidence="3">Alkanal monooxygenase</fullName>
    </submittedName>
</protein>
<dbReference type="RefSeq" id="WP_188360343.1">
    <property type="nucleotide sequence ID" value="NZ_BMDC01000004.1"/>
</dbReference>
<keyword evidence="3" id="KW-0503">Monooxygenase</keyword>
<evidence type="ECO:0000259" key="2">
    <source>
        <dbReference type="Pfam" id="PF00296"/>
    </source>
</evidence>
<comment type="caution">
    <text evidence="3">The sequence shown here is derived from an EMBL/GenBank/DDBJ whole genome shotgun (WGS) entry which is preliminary data.</text>
</comment>
<dbReference type="Proteomes" id="UP000600171">
    <property type="component" value="Unassembled WGS sequence"/>
</dbReference>
<comment type="similarity">
    <text evidence="1">To bacterial alkanal monooxygenase alpha and beta chains.</text>
</comment>
<dbReference type="FunFam" id="3.20.20.30:FF:000002">
    <property type="entry name" value="LLM class flavin-dependent oxidoreductase"/>
    <property type="match status" value="1"/>
</dbReference>
<dbReference type="InterPro" id="IPR011251">
    <property type="entry name" value="Luciferase-like_dom"/>
</dbReference>
<dbReference type="InterPro" id="IPR036661">
    <property type="entry name" value="Luciferase-like_sf"/>
</dbReference>
<evidence type="ECO:0000313" key="3">
    <source>
        <dbReference type="EMBL" id="GGH66791.1"/>
    </source>
</evidence>
<evidence type="ECO:0000313" key="4">
    <source>
        <dbReference type="Proteomes" id="UP000600171"/>
    </source>
</evidence>
<gene>
    <name evidence="3" type="ORF">GCM10007359_21280</name>
</gene>
<sequence length="323" mass="34795">MKLSLLDLATIHEGETPRDSFARSVAMAQQAEKLGFERIWYAEHHNAPSIASSAPAVLIAHIAARTSSIRLGSGGVMLPNHSPLAVAEQFGALEEMYPGRIDLGLGRAPGTDGNTVRALRRTLDAAERFPQDVKELQGYLQGDSLVPGVRATPGHGTNVPLYILGSSLFGASLAGALGLPYAFASHFAPDLYEQAINVYRQKFVPSEQLEHPYVIAAANFIAADTREEAEAQKKIAMRERVRMIAGRQRSFTNDELDALIESGGADQILNMFRVLAVGVGDDVADYLTRFSAIARADEMMLTNYSPTTAQAARGLEIVAGAML</sequence>
<proteinExistence type="predicted"/>
<reference evidence="3 4" key="1">
    <citation type="journal article" date="2014" name="Int. J. Syst. Evol. Microbiol.">
        <title>Complete genome sequence of Corynebacterium casei LMG S-19264T (=DSM 44701T), isolated from a smear-ripened cheese.</title>
        <authorList>
            <consortium name="US DOE Joint Genome Institute (JGI-PGF)"/>
            <person name="Walter F."/>
            <person name="Albersmeier A."/>
            <person name="Kalinowski J."/>
            <person name="Ruckert C."/>
        </authorList>
    </citation>
    <scope>NUCLEOTIDE SEQUENCE [LARGE SCALE GENOMIC DNA]</scope>
    <source>
        <strain evidence="3 4">CCM 8669</strain>
    </source>
</reference>
<dbReference type="Pfam" id="PF00296">
    <property type="entry name" value="Bac_luciferase"/>
    <property type="match status" value="1"/>
</dbReference>
<name>A0A917MVS9_9MICC</name>
<dbReference type="InterPro" id="IPR019949">
    <property type="entry name" value="CmoO-like"/>
</dbReference>
<dbReference type="PANTHER" id="PTHR30137:SF6">
    <property type="entry name" value="LUCIFERASE-LIKE MONOOXYGENASE"/>
    <property type="match status" value="1"/>
</dbReference>
<dbReference type="SUPFAM" id="SSF51679">
    <property type="entry name" value="Bacterial luciferase-like"/>
    <property type="match status" value="1"/>
</dbReference>
<dbReference type="EMBL" id="BMDC01000004">
    <property type="protein sequence ID" value="GGH66791.1"/>
    <property type="molecule type" value="Genomic_DNA"/>
</dbReference>
<keyword evidence="4" id="KW-1185">Reference proteome</keyword>
<evidence type="ECO:0000256" key="1">
    <source>
        <dbReference type="ARBA" id="ARBA00007789"/>
    </source>
</evidence>
<dbReference type="GO" id="GO:0016705">
    <property type="term" value="F:oxidoreductase activity, acting on paired donors, with incorporation or reduction of molecular oxygen"/>
    <property type="evidence" value="ECO:0007669"/>
    <property type="project" value="InterPro"/>
</dbReference>
<dbReference type="GO" id="GO:0005829">
    <property type="term" value="C:cytosol"/>
    <property type="evidence" value="ECO:0007669"/>
    <property type="project" value="TreeGrafter"/>
</dbReference>
<dbReference type="AlphaFoldDB" id="A0A917MVS9"/>
<dbReference type="NCBIfam" id="TIGR03558">
    <property type="entry name" value="oxido_grp_1"/>
    <property type="match status" value="1"/>
</dbReference>
<keyword evidence="3" id="KW-0560">Oxidoreductase</keyword>
<dbReference type="PANTHER" id="PTHR30137">
    <property type="entry name" value="LUCIFERASE-LIKE MONOOXYGENASE"/>
    <property type="match status" value="1"/>
</dbReference>
<dbReference type="GO" id="GO:0004497">
    <property type="term" value="F:monooxygenase activity"/>
    <property type="evidence" value="ECO:0007669"/>
    <property type="project" value="UniProtKB-KW"/>
</dbReference>
<dbReference type="Gene3D" id="3.20.20.30">
    <property type="entry name" value="Luciferase-like domain"/>
    <property type="match status" value="1"/>
</dbReference>
<dbReference type="InterPro" id="IPR050766">
    <property type="entry name" value="Bact_Lucif_Oxidored"/>
</dbReference>
<feature type="domain" description="Luciferase-like" evidence="2">
    <location>
        <begin position="1"/>
        <end position="237"/>
    </location>
</feature>